<gene>
    <name evidence="2" type="ORF">RCOM_1868590</name>
</gene>
<accession>B9TCQ2</accession>
<sequence>MTDVATIVVSLTLTAIRHDYTATFRSCLHHFGPVGGRRLRRRRRPGQARHHPRRRVADEARRRAASQPGRPLGRVLGHRSGLRQQGTMVGPVDQVAERRHASAPPHLQQGRRRGGQLVAGQPAAPVRGQARGRRGRPDLPHRRGRRRRGAAPDHADAGRAHAQIQPGRQADPVRQRHLPRQRQRGRRQENRQGTQGPQVHGTRV</sequence>
<evidence type="ECO:0000313" key="2">
    <source>
        <dbReference type="EMBL" id="EEF26360.1"/>
    </source>
</evidence>
<proteinExistence type="predicted"/>
<name>B9TCQ2_RICCO</name>
<feature type="compositionally biased region" description="Basic residues" evidence="1">
    <location>
        <begin position="175"/>
        <end position="185"/>
    </location>
</feature>
<protein>
    <submittedName>
        <fullName evidence="2">Uncharacterized protein</fullName>
    </submittedName>
</protein>
<feature type="compositionally biased region" description="Basic and acidic residues" evidence="1">
    <location>
        <begin position="150"/>
        <end position="159"/>
    </location>
</feature>
<reference evidence="3" key="1">
    <citation type="journal article" date="2010" name="Nat. Biotechnol.">
        <title>Draft genome sequence of the oilseed species Ricinus communis.</title>
        <authorList>
            <person name="Chan A.P."/>
            <person name="Crabtree J."/>
            <person name="Zhao Q."/>
            <person name="Lorenzi H."/>
            <person name="Orvis J."/>
            <person name="Puiu D."/>
            <person name="Melake-Berhan A."/>
            <person name="Jones K.M."/>
            <person name="Redman J."/>
            <person name="Chen G."/>
            <person name="Cahoon E.B."/>
            <person name="Gedil M."/>
            <person name="Stanke M."/>
            <person name="Haas B.J."/>
            <person name="Wortman J.R."/>
            <person name="Fraser-Liggett C.M."/>
            <person name="Ravel J."/>
            <person name="Rabinowicz P.D."/>
        </authorList>
    </citation>
    <scope>NUCLEOTIDE SEQUENCE [LARGE SCALE GENOMIC DNA]</scope>
    <source>
        <strain evidence="3">cv. Hale</strain>
    </source>
</reference>
<feature type="region of interest" description="Disordered" evidence="1">
    <location>
        <begin position="33"/>
        <end position="87"/>
    </location>
</feature>
<dbReference type="EMBL" id="EQ977489">
    <property type="protein sequence ID" value="EEF26360.1"/>
    <property type="molecule type" value="Genomic_DNA"/>
</dbReference>
<dbReference type="Proteomes" id="UP000008311">
    <property type="component" value="Unassembled WGS sequence"/>
</dbReference>
<evidence type="ECO:0000256" key="1">
    <source>
        <dbReference type="SAM" id="MobiDB-lite"/>
    </source>
</evidence>
<dbReference type="AlphaFoldDB" id="B9TCQ2"/>
<feature type="compositionally biased region" description="Basic residues" evidence="1">
    <location>
        <begin position="37"/>
        <end position="54"/>
    </location>
</feature>
<keyword evidence="3" id="KW-1185">Reference proteome</keyword>
<organism evidence="2 3">
    <name type="scientific">Ricinus communis</name>
    <name type="common">Castor bean</name>
    <dbReference type="NCBI Taxonomy" id="3988"/>
    <lineage>
        <taxon>Eukaryota</taxon>
        <taxon>Viridiplantae</taxon>
        <taxon>Streptophyta</taxon>
        <taxon>Embryophyta</taxon>
        <taxon>Tracheophyta</taxon>
        <taxon>Spermatophyta</taxon>
        <taxon>Magnoliopsida</taxon>
        <taxon>eudicotyledons</taxon>
        <taxon>Gunneridae</taxon>
        <taxon>Pentapetalae</taxon>
        <taxon>rosids</taxon>
        <taxon>fabids</taxon>
        <taxon>Malpighiales</taxon>
        <taxon>Euphorbiaceae</taxon>
        <taxon>Acalyphoideae</taxon>
        <taxon>Acalypheae</taxon>
        <taxon>Ricinus</taxon>
    </lineage>
</organism>
<dbReference type="InParanoid" id="B9TCQ2"/>
<evidence type="ECO:0000313" key="3">
    <source>
        <dbReference type="Proteomes" id="UP000008311"/>
    </source>
</evidence>
<feature type="region of interest" description="Disordered" evidence="1">
    <location>
        <begin position="100"/>
        <end position="204"/>
    </location>
</feature>